<feature type="compositionally biased region" description="Acidic residues" evidence="1">
    <location>
        <begin position="183"/>
        <end position="192"/>
    </location>
</feature>
<evidence type="ECO:0000313" key="3">
    <source>
        <dbReference type="Proteomes" id="UP000314294"/>
    </source>
</evidence>
<feature type="compositionally biased region" description="Basic and acidic residues" evidence="1">
    <location>
        <begin position="231"/>
        <end position="256"/>
    </location>
</feature>
<proteinExistence type="predicted"/>
<reference evidence="2 3" key="1">
    <citation type="submission" date="2019-03" db="EMBL/GenBank/DDBJ databases">
        <title>First draft genome of Liparis tanakae, snailfish: a comprehensive survey of snailfish specific genes.</title>
        <authorList>
            <person name="Kim W."/>
            <person name="Song I."/>
            <person name="Jeong J.-H."/>
            <person name="Kim D."/>
            <person name="Kim S."/>
            <person name="Ryu S."/>
            <person name="Song J.Y."/>
            <person name="Lee S.K."/>
        </authorList>
    </citation>
    <scope>NUCLEOTIDE SEQUENCE [LARGE SCALE GENOMIC DNA]</scope>
    <source>
        <tissue evidence="2">Muscle</tissue>
    </source>
</reference>
<dbReference type="Proteomes" id="UP000314294">
    <property type="component" value="Unassembled WGS sequence"/>
</dbReference>
<protein>
    <submittedName>
        <fullName evidence="2">Uncharacterized protein</fullName>
    </submittedName>
</protein>
<organism evidence="2 3">
    <name type="scientific">Liparis tanakae</name>
    <name type="common">Tanaka's snailfish</name>
    <dbReference type="NCBI Taxonomy" id="230148"/>
    <lineage>
        <taxon>Eukaryota</taxon>
        <taxon>Metazoa</taxon>
        <taxon>Chordata</taxon>
        <taxon>Craniata</taxon>
        <taxon>Vertebrata</taxon>
        <taxon>Euteleostomi</taxon>
        <taxon>Actinopterygii</taxon>
        <taxon>Neopterygii</taxon>
        <taxon>Teleostei</taxon>
        <taxon>Neoteleostei</taxon>
        <taxon>Acanthomorphata</taxon>
        <taxon>Eupercaria</taxon>
        <taxon>Perciformes</taxon>
        <taxon>Cottioidei</taxon>
        <taxon>Cottales</taxon>
        <taxon>Liparidae</taxon>
        <taxon>Liparis</taxon>
    </lineage>
</organism>
<evidence type="ECO:0000313" key="2">
    <source>
        <dbReference type="EMBL" id="TNN35310.1"/>
    </source>
</evidence>
<keyword evidence="3" id="KW-1185">Reference proteome</keyword>
<feature type="compositionally biased region" description="Basic and acidic residues" evidence="1">
    <location>
        <begin position="165"/>
        <end position="182"/>
    </location>
</feature>
<dbReference type="AlphaFoldDB" id="A0A4Z2F351"/>
<name>A0A4Z2F351_9TELE</name>
<feature type="region of interest" description="Disordered" evidence="1">
    <location>
        <begin position="135"/>
        <end position="154"/>
    </location>
</feature>
<feature type="region of interest" description="Disordered" evidence="1">
    <location>
        <begin position="88"/>
        <end position="119"/>
    </location>
</feature>
<dbReference type="OrthoDB" id="10643616at2759"/>
<sequence>MAEEAGAISHAPTASRLDASDASENFFDASAGKPRYTNPDEQNSVHGPRYTETLYMDPGTRRPCTWTPNICHRVWLIESRRPTTMCIPDGRVSRRTSDRPPAAGLHQWHTGTSSRTNALPPARPAVFELWDHAESPETKPGLHMSGTPDGHQGAAGLLVGAQEDEPAHADEGRPRDAAREQTAEEEEEEEEDKITLWGQQQIIPCTCERSAHRGLPRGERVTLPPRPQSLRGREGERERERERERMMKEGEEEGKRAVSGLSGHIGSTW</sequence>
<feature type="region of interest" description="Disordered" evidence="1">
    <location>
        <begin position="1"/>
        <end position="51"/>
    </location>
</feature>
<gene>
    <name evidence="2" type="ORF">EYF80_054528</name>
</gene>
<accession>A0A4Z2F351</accession>
<evidence type="ECO:0000256" key="1">
    <source>
        <dbReference type="SAM" id="MobiDB-lite"/>
    </source>
</evidence>
<dbReference type="EMBL" id="SRLO01001792">
    <property type="protein sequence ID" value="TNN35310.1"/>
    <property type="molecule type" value="Genomic_DNA"/>
</dbReference>
<comment type="caution">
    <text evidence="2">The sequence shown here is derived from an EMBL/GenBank/DDBJ whole genome shotgun (WGS) entry which is preliminary data.</text>
</comment>
<feature type="region of interest" description="Disordered" evidence="1">
    <location>
        <begin position="165"/>
        <end position="195"/>
    </location>
</feature>
<feature type="region of interest" description="Disordered" evidence="1">
    <location>
        <begin position="216"/>
        <end position="269"/>
    </location>
</feature>